<protein>
    <recommendedName>
        <fullName evidence="3">Palmitoyl-protein thioesterase 1</fullName>
        <ecNumber evidence="2">3.1.2.22</ecNumber>
    </recommendedName>
    <alternativeName>
        <fullName evidence="8">Palmitoyl-protein hydrolase 1</fullName>
    </alternativeName>
</protein>
<evidence type="ECO:0000256" key="2">
    <source>
        <dbReference type="ARBA" id="ARBA00012423"/>
    </source>
</evidence>
<dbReference type="GO" id="GO:0006898">
    <property type="term" value="P:receptor-mediated endocytosis"/>
    <property type="evidence" value="ECO:0007669"/>
    <property type="project" value="TreeGrafter"/>
</dbReference>
<dbReference type="AlphaFoldDB" id="A0A0R3RH08"/>
<evidence type="ECO:0000313" key="11">
    <source>
        <dbReference type="Proteomes" id="UP000050640"/>
    </source>
</evidence>
<accession>A0A0R3RH08</accession>
<dbReference type="FunFam" id="3.40.50.1820:FF:000107">
    <property type="entry name" value="Palmitoyl-protein thioesterase 1"/>
    <property type="match status" value="1"/>
</dbReference>
<dbReference type="Proteomes" id="UP000050640">
    <property type="component" value="Unplaced"/>
</dbReference>
<dbReference type="PANTHER" id="PTHR11247">
    <property type="entry name" value="PALMITOYL-PROTEIN THIOESTERASE/DOLICHYLDIPHOSPHATASE 1"/>
    <property type="match status" value="1"/>
</dbReference>
<reference evidence="12" key="1">
    <citation type="submission" date="2017-02" db="UniProtKB">
        <authorList>
            <consortium name="WormBaseParasite"/>
        </authorList>
    </citation>
    <scope>IDENTIFICATION</scope>
</reference>
<evidence type="ECO:0000256" key="1">
    <source>
        <dbReference type="ARBA" id="ARBA00010758"/>
    </source>
</evidence>
<sequence>MASNRILLITCLLLSIGSATITTNSVVEFLQKILGNIGPTPIVLWHGMGDSCCNPLSLGRIEKLLKKNIPNVYIYSIMIGPNVVMDTEHSFFGNVNDHVKEVCQAIQKDEKLKNGYNAIGFSQGAQFLRAVAQRCPVPPMKNLISLGGQHQGVFGLPLCPAESYICDRVRHLLEWGAYISFVQNTVVQAQYWHDPLNEAAYRESSIFLADINNERNMNETYKQNLLKLQNLVLVKFQNDTMVVPKESSWFAYYHENDTSKIVPLKESKIYTEDRLGLRELFESKRLHLLTFEGQHLQIDSSSFVSQIINKFLR</sequence>
<evidence type="ECO:0000256" key="8">
    <source>
        <dbReference type="ARBA" id="ARBA00031934"/>
    </source>
</evidence>
<dbReference type="PRINTS" id="PR00414">
    <property type="entry name" value="PPTHIESTRASE"/>
</dbReference>
<evidence type="ECO:0000256" key="9">
    <source>
        <dbReference type="ARBA" id="ARBA00047409"/>
    </source>
</evidence>
<evidence type="ECO:0000256" key="7">
    <source>
        <dbReference type="ARBA" id="ARBA00023180"/>
    </source>
</evidence>
<keyword evidence="7" id="KW-0325">Glycoprotein</keyword>
<dbReference type="SUPFAM" id="SSF53474">
    <property type="entry name" value="alpha/beta-Hydrolases"/>
    <property type="match status" value="1"/>
</dbReference>
<evidence type="ECO:0000256" key="10">
    <source>
        <dbReference type="SAM" id="SignalP"/>
    </source>
</evidence>
<evidence type="ECO:0000256" key="6">
    <source>
        <dbReference type="ARBA" id="ARBA00023157"/>
    </source>
</evidence>
<dbReference type="EC" id="3.1.2.22" evidence="2"/>
<feature type="chain" id="PRO_5006447505" description="Palmitoyl-protein thioesterase 1" evidence="10">
    <location>
        <begin position="20"/>
        <end position="313"/>
    </location>
</feature>
<dbReference type="Gene3D" id="3.40.50.1820">
    <property type="entry name" value="alpha/beta hydrolase"/>
    <property type="match status" value="1"/>
</dbReference>
<dbReference type="PANTHER" id="PTHR11247:SF8">
    <property type="entry name" value="PALMITOYL-PROTEIN THIOESTERASE 1"/>
    <property type="match status" value="1"/>
</dbReference>
<dbReference type="Pfam" id="PF02089">
    <property type="entry name" value="Palm_thioest"/>
    <property type="match status" value="1"/>
</dbReference>
<dbReference type="WBParaSite" id="EEL_0000071101-mRNA-1">
    <property type="protein sequence ID" value="EEL_0000071101-mRNA-1"/>
    <property type="gene ID" value="EEL_0000071101"/>
</dbReference>
<keyword evidence="4 10" id="KW-0732">Signal</keyword>
<proteinExistence type="inferred from homology"/>
<feature type="signal peptide" evidence="10">
    <location>
        <begin position="1"/>
        <end position="19"/>
    </location>
</feature>
<name>A0A0R3RH08_9BILA</name>
<evidence type="ECO:0000256" key="3">
    <source>
        <dbReference type="ARBA" id="ARBA00014212"/>
    </source>
</evidence>
<evidence type="ECO:0000256" key="4">
    <source>
        <dbReference type="ARBA" id="ARBA00022729"/>
    </source>
</evidence>
<dbReference type="GO" id="GO:0008474">
    <property type="term" value="F:palmitoyl-(protein) hydrolase activity"/>
    <property type="evidence" value="ECO:0007669"/>
    <property type="project" value="UniProtKB-EC"/>
</dbReference>
<dbReference type="STRING" id="1147741.A0A0R3RH08"/>
<keyword evidence="5" id="KW-0378">Hydrolase</keyword>
<organism evidence="11 12">
    <name type="scientific">Elaeophora elaphi</name>
    <dbReference type="NCBI Taxonomy" id="1147741"/>
    <lineage>
        <taxon>Eukaryota</taxon>
        <taxon>Metazoa</taxon>
        <taxon>Ecdysozoa</taxon>
        <taxon>Nematoda</taxon>
        <taxon>Chromadorea</taxon>
        <taxon>Rhabditida</taxon>
        <taxon>Spirurina</taxon>
        <taxon>Spiruromorpha</taxon>
        <taxon>Filarioidea</taxon>
        <taxon>Onchocercidae</taxon>
        <taxon>Elaeophora</taxon>
    </lineage>
</organism>
<evidence type="ECO:0000313" key="12">
    <source>
        <dbReference type="WBParaSite" id="EEL_0000071101-mRNA-1"/>
    </source>
</evidence>
<dbReference type="GO" id="GO:0005764">
    <property type="term" value="C:lysosome"/>
    <property type="evidence" value="ECO:0007669"/>
    <property type="project" value="TreeGrafter"/>
</dbReference>
<keyword evidence="6" id="KW-1015">Disulfide bond</keyword>
<dbReference type="InterPro" id="IPR029058">
    <property type="entry name" value="AB_hydrolase_fold"/>
</dbReference>
<keyword evidence="11" id="KW-1185">Reference proteome</keyword>
<comment type="similarity">
    <text evidence="1">Belongs to the palmitoyl-protein thioesterase family.</text>
</comment>
<dbReference type="InterPro" id="IPR002472">
    <property type="entry name" value="Palm_thioest"/>
</dbReference>
<comment type="catalytic activity">
    <reaction evidence="9">
        <text>S-hexadecanoyl-L-cysteinyl-[protein] + H2O = L-cysteinyl-[protein] + hexadecanoate + H(+)</text>
        <dbReference type="Rhea" id="RHEA:19233"/>
        <dbReference type="Rhea" id="RHEA-COMP:10131"/>
        <dbReference type="Rhea" id="RHEA-COMP:11032"/>
        <dbReference type="ChEBI" id="CHEBI:7896"/>
        <dbReference type="ChEBI" id="CHEBI:15377"/>
        <dbReference type="ChEBI" id="CHEBI:15378"/>
        <dbReference type="ChEBI" id="CHEBI:29950"/>
        <dbReference type="ChEBI" id="CHEBI:74151"/>
        <dbReference type="EC" id="3.1.2.22"/>
    </reaction>
    <physiologicalReaction direction="left-to-right" evidence="9">
        <dbReference type="Rhea" id="RHEA:19234"/>
    </physiologicalReaction>
</comment>
<evidence type="ECO:0000256" key="5">
    <source>
        <dbReference type="ARBA" id="ARBA00022801"/>
    </source>
</evidence>